<dbReference type="InterPro" id="IPR007213">
    <property type="entry name" value="Ppm1/Ppm2/Tcmp"/>
</dbReference>
<evidence type="ECO:0000256" key="4">
    <source>
        <dbReference type="RuleBase" id="RU362030"/>
    </source>
</evidence>
<keyword evidence="2 4" id="KW-0489">Methyltransferase</keyword>
<dbReference type="PANTHER" id="PTHR43619:SF2">
    <property type="entry name" value="S-ADENOSYL-L-METHIONINE-DEPENDENT METHYLTRANSFERASES SUPERFAMILY PROTEIN"/>
    <property type="match status" value="1"/>
</dbReference>
<comment type="function">
    <text evidence="4">Exhibits S-adenosyl-L-methionine-dependent methyltransferase activity.</text>
</comment>
<evidence type="ECO:0000256" key="2">
    <source>
        <dbReference type="ARBA" id="ARBA00022603"/>
    </source>
</evidence>
<evidence type="ECO:0000313" key="6">
    <source>
        <dbReference type="Proteomes" id="UP001379533"/>
    </source>
</evidence>
<dbReference type="Gene3D" id="3.40.50.150">
    <property type="entry name" value="Vaccinia Virus protein VP39"/>
    <property type="match status" value="1"/>
</dbReference>
<dbReference type="InterPro" id="IPR011610">
    <property type="entry name" value="SAM_mthyl_Trfase_ML2640-like"/>
</dbReference>
<keyword evidence="6" id="KW-1185">Reference proteome</keyword>
<name>A0ABZ2JYW9_9BACT</name>
<dbReference type="SUPFAM" id="SSF53335">
    <property type="entry name" value="S-adenosyl-L-methionine-dependent methyltransferases"/>
    <property type="match status" value="1"/>
</dbReference>
<dbReference type="InterPro" id="IPR029063">
    <property type="entry name" value="SAM-dependent_MTases_sf"/>
</dbReference>
<dbReference type="GO" id="GO:0008168">
    <property type="term" value="F:methyltransferase activity"/>
    <property type="evidence" value="ECO:0007669"/>
    <property type="project" value="UniProtKB-KW"/>
</dbReference>
<organism evidence="5 6">
    <name type="scientific">Pendulispora brunnea</name>
    <dbReference type="NCBI Taxonomy" id="2905690"/>
    <lineage>
        <taxon>Bacteria</taxon>
        <taxon>Pseudomonadati</taxon>
        <taxon>Myxococcota</taxon>
        <taxon>Myxococcia</taxon>
        <taxon>Myxococcales</taxon>
        <taxon>Sorangiineae</taxon>
        <taxon>Pendulisporaceae</taxon>
        <taxon>Pendulispora</taxon>
    </lineage>
</organism>
<sequence length="275" mass="29689">MTNKAEVLNPVAITGLLVAAMRADESTRPDRLFEDPFAAILAGERGKDALATYRAAVGPSIPIIEVRTRFYDEGLERAADDGIRQVVLVAAGADARAYRLRWHSGTRVFELDQPAVLAYKAAVLAGSEPTCERVPVPVDLAKDFSGALRGAGFDSNRRTAWVVEGLLQYLEEPTVKLLFERIDALSAAGSVVLYDAVGRAALRAPQLQGALTMMKELGAPWIFGSDEPASLLPRWNVQAIDPGDIGRPLGRWPIPAPPPNTPARPLGYLLEARKA</sequence>
<dbReference type="EMBL" id="CP089982">
    <property type="protein sequence ID" value="WXA90475.1"/>
    <property type="molecule type" value="Genomic_DNA"/>
</dbReference>
<evidence type="ECO:0000256" key="1">
    <source>
        <dbReference type="ARBA" id="ARBA00008138"/>
    </source>
</evidence>
<proteinExistence type="inferred from homology"/>
<dbReference type="GO" id="GO:0032259">
    <property type="term" value="P:methylation"/>
    <property type="evidence" value="ECO:0007669"/>
    <property type="project" value="UniProtKB-KW"/>
</dbReference>
<reference evidence="5 6" key="1">
    <citation type="submission" date="2021-12" db="EMBL/GenBank/DDBJ databases">
        <title>Discovery of the Pendulisporaceae a myxobacterial family with distinct sporulation behavior and unique specialized metabolism.</title>
        <authorList>
            <person name="Garcia R."/>
            <person name="Popoff A."/>
            <person name="Bader C.D."/>
            <person name="Loehr J."/>
            <person name="Walesch S."/>
            <person name="Walt C."/>
            <person name="Boldt J."/>
            <person name="Bunk B."/>
            <person name="Haeckl F.J.F.P.J."/>
            <person name="Gunesch A.P."/>
            <person name="Birkelbach J."/>
            <person name="Nuebel U."/>
            <person name="Pietschmann T."/>
            <person name="Bach T."/>
            <person name="Mueller R."/>
        </authorList>
    </citation>
    <scope>NUCLEOTIDE SEQUENCE [LARGE SCALE GENOMIC DNA]</scope>
    <source>
        <strain evidence="5 6">MSr12523</strain>
    </source>
</reference>
<evidence type="ECO:0000313" key="5">
    <source>
        <dbReference type="EMBL" id="WXA90475.1"/>
    </source>
</evidence>
<dbReference type="RefSeq" id="WP_394841089.1">
    <property type="nucleotide sequence ID" value="NZ_CP089982.1"/>
</dbReference>
<dbReference type="EC" id="2.1.1.-" evidence="4"/>
<accession>A0ABZ2JYW9</accession>
<dbReference type="Proteomes" id="UP001379533">
    <property type="component" value="Chromosome"/>
</dbReference>
<protein>
    <recommendedName>
        <fullName evidence="4">S-adenosyl-L-methionine-dependent methyltransferase</fullName>
        <ecNumber evidence="4">2.1.1.-</ecNumber>
    </recommendedName>
</protein>
<comment type="similarity">
    <text evidence="1 4">Belongs to the UPF0677 family.</text>
</comment>
<dbReference type="Pfam" id="PF04072">
    <property type="entry name" value="LCM"/>
    <property type="match status" value="1"/>
</dbReference>
<dbReference type="PANTHER" id="PTHR43619">
    <property type="entry name" value="S-ADENOSYL-L-METHIONINE-DEPENDENT METHYLTRANSFERASE YKTD-RELATED"/>
    <property type="match status" value="1"/>
</dbReference>
<gene>
    <name evidence="5" type="ORF">LZC95_28940</name>
</gene>
<dbReference type="NCBIfam" id="TIGR00027">
    <property type="entry name" value="mthyl_TIGR00027"/>
    <property type="match status" value="1"/>
</dbReference>
<keyword evidence="3 5" id="KW-0808">Transferase</keyword>
<keyword evidence="4" id="KW-0949">S-adenosyl-L-methionine</keyword>
<evidence type="ECO:0000256" key="3">
    <source>
        <dbReference type="ARBA" id="ARBA00022679"/>
    </source>
</evidence>